<dbReference type="InterPro" id="IPR011990">
    <property type="entry name" value="TPR-like_helical_dom_sf"/>
</dbReference>
<proteinExistence type="inferred from homology"/>
<feature type="repeat" description="PPR" evidence="3">
    <location>
        <begin position="356"/>
        <end position="390"/>
    </location>
</feature>
<evidence type="ECO:0000256" key="2">
    <source>
        <dbReference type="ARBA" id="ARBA00022737"/>
    </source>
</evidence>
<dbReference type="Pfam" id="PF13812">
    <property type="entry name" value="PPR_3"/>
    <property type="match status" value="1"/>
</dbReference>
<feature type="repeat" description="PPR" evidence="3">
    <location>
        <begin position="391"/>
        <end position="425"/>
    </location>
</feature>
<evidence type="ECO:0000256" key="3">
    <source>
        <dbReference type="PROSITE-ProRule" id="PRU00708"/>
    </source>
</evidence>
<keyword evidence="2" id="KW-0677">Repeat</keyword>
<feature type="repeat" description="PPR" evidence="3">
    <location>
        <begin position="321"/>
        <end position="355"/>
    </location>
</feature>
<dbReference type="PANTHER" id="PTHR47933">
    <property type="entry name" value="PENTATRICOPEPTIDE REPEAT-CONTAINING PROTEIN 1, MITOCHONDRIAL"/>
    <property type="match status" value="1"/>
</dbReference>
<name>A0A6N2N057_SALVM</name>
<evidence type="ECO:0000256" key="1">
    <source>
        <dbReference type="ARBA" id="ARBA00007626"/>
    </source>
</evidence>
<reference evidence="4" key="1">
    <citation type="submission" date="2019-03" db="EMBL/GenBank/DDBJ databases">
        <authorList>
            <person name="Mank J."/>
            <person name="Almeida P."/>
        </authorList>
    </citation>
    <scope>NUCLEOTIDE SEQUENCE</scope>
    <source>
        <strain evidence="4">78183</strain>
    </source>
</reference>
<organism evidence="4">
    <name type="scientific">Salix viminalis</name>
    <name type="common">Common osier</name>
    <name type="synonym">Basket willow</name>
    <dbReference type="NCBI Taxonomy" id="40686"/>
    <lineage>
        <taxon>Eukaryota</taxon>
        <taxon>Viridiplantae</taxon>
        <taxon>Streptophyta</taxon>
        <taxon>Embryophyta</taxon>
        <taxon>Tracheophyta</taxon>
        <taxon>Spermatophyta</taxon>
        <taxon>Magnoliopsida</taxon>
        <taxon>eudicotyledons</taxon>
        <taxon>Gunneridae</taxon>
        <taxon>Pentapetalae</taxon>
        <taxon>rosids</taxon>
        <taxon>fabids</taxon>
        <taxon>Malpighiales</taxon>
        <taxon>Salicaceae</taxon>
        <taxon>Saliceae</taxon>
        <taxon>Salix</taxon>
    </lineage>
</organism>
<feature type="repeat" description="PPR" evidence="3">
    <location>
        <begin position="426"/>
        <end position="460"/>
    </location>
</feature>
<dbReference type="SUPFAM" id="SSF81901">
    <property type="entry name" value="HCP-like"/>
    <property type="match status" value="1"/>
</dbReference>
<dbReference type="PANTHER" id="PTHR47933:SF11">
    <property type="entry name" value="PENTATRICOPEPTIDE REPEAT-CONTAINING PROTEIN 2"/>
    <property type="match status" value="1"/>
</dbReference>
<evidence type="ECO:0000313" key="4">
    <source>
        <dbReference type="EMBL" id="VFU60118.1"/>
    </source>
</evidence>
<evidence type="ECO:0008006" key="5">
    <source>
        <dbReference type="Google" id="ProtNLM"/>
    </source>
</evidence>
<dbReference type="NCBIfam" id="TIGR00756">
    <property type="entry name" value="PPR"/>
    <property type="match status" value="7"/>
</dbReference>
<gene>
    <name evidence="4" type="ORF">SVIM_LOCUS444922</name>
</gene>
<dbReference type="Pfam" id="PF13041">
    <property type="entry name" value="PPR_2"/>
    <property type="match status" value="3"/>
</dbReference>
<dbReference type="Gene3D" id="1.25.40.10">
    <property type="entry name" value="Tetratricopeptide repeat domain"/>
    <property type="match status" value="4"/>
</dbReference>
<comment type="similarity">
    <text evidence="1">Belongs to the PPR family. P subfamily.</text>
</comment>
<dbReference type="InterPro" id="IPR051240">
    <property type="entry name" value="Mito_RNA-Proc/Resp"/>
</dbReference>
<accession>A0A6N2N057</accession>
<sequence length="740" mass="83486">MAELLRNSMLVTIKGHGLACQKGVYLPNNGRDRNYCRSYCCGGYGGSAMKTRRIHVGTCELNVVSVSMKGLTWFGCVRLKKPQMSLQFVSVTMRNSLIGSGVVACNESELVSEDNRQDELVRRGIDQFDMDPLGQKLPPWGIVSDNYELVSNEKEEQDLVESGKDQFDMGSRGQNFPLQQGSDINNEKIVQSPSLLNNRVTVNESRILFLEEIDENELSRRILMLSRSNKIRSALELLRSMEFSGLQPNIHACNSLLSCLVRHELHEDALRVFEFMKKNEITTGHAYSLILKAVASTKGCDSALDMFVELEAFSRERKDFDVIVYNTMISVCGKEKKWVETERIWRSMKENDYHGTQVTYSLLVSIFVRCGRNELAIEAYSEMVQNGLKPREDTMHAAIGACSKKGNRDLALNIFQNMLDHGLKPNLIACNALINLLGKAGEIKLAFKVFKILKSLGHTPDEYTWNALLSGLYRAKQHVYVLQLFERIKTEQKSQLNEHLYITALMSCQKLGLWDRALQLVWQVEASGLSVSTASYNLVIGACEVAKKPKVALEVYEHMVHRKCPPDTFTYLSLIRSCIWASLWDEVEEILDRVAPDVSLCKAVIHGMCSRGNIESAKKLYMKMGKSGLKPDGALMLQNLQKSSSKSRILILKFPSQDTLGKFVFNILLNHPFDWPSTIVGIVSESPKKIYCCISNQYSYLPVCKPLLDPFKLKCKRKHGIRQAVKCIKIGSSCNTLHSV</sequence>
<feature type="repeat" description="PPR" evidence="3">
    <location>
        <begin position="532"/>
        <end position="566"/>
    </location>
</feature>
<dbReference type="Pfam" id="PF01535">
    <property type="entry name" value="PPR"/>
    <property type="match status" value="2"/>
</dbReference>
<dbReference type="GO" id="GO:0003729">
    <property type="term" value="F:mRNA binding"/>
    <property type="evidence" value="ECO:0007669"/>
    <property type="project" value="TreeGrafter"/>
</dbReference>
<feature type="repeat" description="PPR" evidence="3">
    <location>
        <begin position="597"/>
        <end position="631"/>
    </location>
</feature>
<dbReference type="EMBL" id="CAADRP010002041">
    <property type="protein sequence ID" value="VFU60118.1"/>
    <property type="molecule type" value="Genomic_DNA"/>
</dbReference>
<dbReference type="InterPro" id="IPR002885">
    <property type="entry name" value="PPR_rpt"/>
</dbReference>
<protein>
    <recommendedName>
        <fullName evidence="5">Pentacotripeptide-repeat region of PRORP domain-containing protein</fullName>
    </recommendedName>
</protein>
<feature type="repeat" description="PPR" evidence="3">
    <location>
        <begin position="249"/>
        <end position="283"/>
    </location>
</feature>
<dbReference type="PROSITE" id="PS51375">
    <property type="entry name" value="PPR"/>
    <property type="match status" value="7"/>
</dbReference>
<dbReference type="AlphaFoldDB" id="A0A6N2N057"/>